<keyword evidence="5 6" id="KW-0411">Iron-sulfur</keyword>
<dbReference type="UniPathway" id="UPA00079"/>
<keyword evidence="2 6" id="KW-0949">S-adenosyl-L-methionine</keyword>
<feature type="binding site" evidence="8">
    <location>
        <position position="181"/>
    </location>
    <ligand>
        <name>S-adenosyl-L-methionine</name>
        <dbReference type="ChEBI" id="CHEBI:59789"/>
    </ligand>
</feature>
<keyword evidence="11" id="KW-1185">Reference proteome</keyword>
<proteinExistence type="inferred from homology"/>
<evidence type="ECO:0000256" key="6">
    <source>
        <dbReference type="HAMAP-Rule" id="MF_00993"/>
    </source>
</evidence>
<dbReference type="AlphaFoldDB" id="A0A074MCX0"/>
<evidence type="ECO:0000256" key="2">
    <source>
        <dbReference type="ARBA" id="ARBA00022691"/>
    </source>
</evidence>
<keyword evidence="6" id="KW-0474">Menaquinone biosynthesis</keyword>
<evidence type="ECO:0000256" key="3">
    <source>
        <dbReference type="ARBA" id="ARBA00022723"/>
    </source>
</evidence>
<dbReference type="PIRSF" id="PIRSF004762">
    <property type="entry name" value="CHP00423"/>
    <property type="match status" value="1"/>
</dbReference>
<dbReference type="InterPro" id="IPR022432">
    <property type="entry name" value="MqnE"/>
</dbReference>
<comment type="cofactor">
    <cofactor evidence="6 7">
        <name>[4Fe-4S] cluster</name>
        <dbReference type="ChEBI" id="CHEBI:49883"/>
    </cofactor>
    <text evidence="6 7">Binds 1 [4Fe-4S] cluster. The cluster is coordinated with 3 cysteines and an exchangeable S-adenosyl-L-methionine.</text>
</comment>
<evidence type="ECO:0000256" key="5">
    <source>
        <dbReference type="ARBA" id="ARBA00023014"/>
    </source>
</evidence>
<evidence type="ECO:0000256" key="1">
    <source>
        <dbReference type="ARBA" id="ARBA00022485"/>
    </source>
</evidence>
<dbReference type="eggNOG" id="COG1060">
    <property type="taxonomic scope" value="Bacteria"/>
</dbReference>
<comment type="function">
    <text evidence="6">Radical SAM enzyme that catalyzes the addition of the adenosyl radical to the double bond of 3-[(1-carboxyvinyl)oxy]benzoate, leading to aminodeoxyfutalosine (AFL), a key intermediate in the formation of menaquinone (MK, vitamin K2) from chorismate.</text>
</comment>
<reference evidence="10 11" key="1">
    <citation type="journal article" date="2013" name="Int. J. Syst. Evol. Microbiol.">
        <title>Tumebacillus flagellatus sp. nov., an alpha-amylase/pullulanase-producing bacterium isolated from cassava wastewater.</title>
        <authorList>
            <person name="Wang Q."/>
            <person name="Xie N."/>
            <person name="Qin Y."/>
            <person name="Shen N."/>
            <person name="Zhu J."/>
            <person name="Mi H."/>
            <person name="Huang R."/>
        </authorList>
    </citation>
    <scope>NUCLEOTIDE SEQUENCE [LARGE SCALE GENOMIC DNA]</scope>
    <source>
        <strain evidence="10 11">GST4</strain>
    </source>
</reference>
<protein>
    <recommendedName>
        <fullName evidence="6">Aminodeoxyfutalosine synthase</fullName>
        <shortName evidence="6">AFL synthase</shortName>
        <shortName evidence="6">Aminofutalosine synthase</shortName>
        <ecNumber evidence="6">2.5.1.120</ecNumber>
    </recommendedName>
    <alternativeName>
        <fullName evidence="6">Menaquinone biosynthetic enzyme MqnE</fullName>
    </alternativeName>
</protein>
<name>A0A074MCX0_9BACL</name>
<dbReference type="NCBIfam" id="TIGR03700">
    <property type="entry name" value="mena_SCO4494"/>
    <property type="match status" value="1"/>
</dbReference>
<dbReference type="SFLD" id="SFLDF00343">
    <property type="entry name" value="aminofutalosine_synthase_(mqnE"/>
    <property type="match status" value="1"/>
</dbReference>
<dbReference type="Proteomes" id="UP000027931">
    <property type="component" value="Unassembled WGS sequence"/>
</dbReference>
<dbReference type="InterPro" id="IPR007197">
    <property type="entry name" value="rSAM"/>
</dbReference>
<dbReference type="SFLD" id="SFLDF00342">
    <property type="entry name" value="cyclic_dehypoxanthine_futalosi"/>
    <property type="match status" value="1"/>
</dbReference>
<evidence type="ECO:0000256" key="8">
    <source>
        <dbReference type="PIRSR" id="PIRSR004762-2"/>
    </source>
</evidence>
<comment type="pathway">
    <text evidence="6">Quinol/quinone metabolism; menaquinone biosynthesis.</text>
</comment>
<dbReference type="Gene3D" id="3.20.20.70">
    <property type="entry name" value="Aldolase class I"/>
    <property type="match status" value="1"/>
</dbReference>
<feature type="binding site" evidence="8">
    <location>
        <position position="76"/>
    </location>
    <ligand>
        <name>S-adenosyl-L-methionine</name>
        <dbReference type="ChEBI" id="CHEBI:59789"/>
    </ligand>
</feature>
<sequence>MEIIGANHPLADIWAKVQREERLTFEDGVRLMNSNDLASLGYMANYVREKKHGAKTFFNTNRHINPTNICQTLCDFCAFGVRMKDPKAYTMTMEEIEHRIDMITPDATEVHIVGGNNPSLKLEYYEDILRAVKRKRPDLHIKAFTGVEIDHFTRVNKLSVAEVLDRLIDAGLESMPGGGAEIFAEEPRSIICDHKTTAERWLEVHEYVHKRGLRTNCTMLYNHVETTEHRIDHMMRLRDLQDRTGGFQTFIPLSWHPDNTELIKKYPHLGWSTGYDDLRVIAVARLFFDNIDHIKTYWMQVGEAVAQTALWFGADDLDGNVVEEKIYHAAGSKNSQGMTKLDLVRLIREAGRQPVERDTLYNVVNTEFPETAVEINASNDVEELTVL</sequence>
<dbReference type="Pfam" id="PF04055">
    <property type="entry name" value="Radical_SAM"/>
    <property type="match status" value="1"/>
</dbReference>
<comment type="similarity">
    <text evidence="6">Belongs to the radical SAM superfamily. MqnE family.</text>
</comment>
<evidence type="ECO:0000256" key="7">
    <source>
        <dbReference type="PIRSR" id="PIRSR004762-1"/>
    </source>
</evidence>
<dbReference type="GO" id="GO:0044689">
    <property type="term" value="F:7,8-didemethyl-8-hydroxy-5-deazariboflavin synthase activity"/>
    <property type="evidence" value="ECO:0007669"/>
    <property type="project" value="TreeGrafter"/>
</dbReference>
<dbReference type="EC" id="2.5.1.120" evidence="6"/>
<dbReference type="Pfam" id="PF19288">
    <property type="entry name" value="CofH_C"/>
    <property type="match status" value="1"/>
</dbReference>
<keyword evidence="3 6" id="KW-0479">Metal-binding</keyword>
<dbReference type="HAMAP" id="MF_00993">
    <property type="entry name" value="MqnE"/>
    <property type="match status" value="1"/>
</dbReference>
<feature type="binding site" evidence="6 7">
    <location>
        <position position="77"/>
    </location>
    <ligand>
        <name>[4Fe-4S] cluster</name>
        <dbReference type="ChEBI" id="CHEBI:49883"/>
        <note>4Fe-4S-S-AdoMet</note>
    </ligand>
</feature>
<dbReference type="STRING" id="1157490.EL26_08740"/>
<dbReference type="SFLD" id="SFLDG01064">
    <property type="entry name" value="F420__menaquinone_cofactor_bio"/>
    <property type="match status" value="2"/>
</dbReference>
<evidence type="ECO:0000256" key="4">
    <source>
        <dbReference type="ARBA" id="ARBA00023004"/>
    </source>
</evidence>
<dbReference type="CDD" id="cd01335">
    <property type="entry name" value="Radical_SAM"/>
    <property type="match status" value="1"/>
</dbReference>
<dbReference type="GO" id="GO:0102573">
    <property type="term" value="F:aminodeoxyfutalosine synthase activity"/>
    <property type="evidence" value="ECO:0007669"/>
    <property type="project" value="UniProtKB-EC"/>
</dbReference>
<dbReference type="GO" id="GO:0005506">
    <property type="term" value="F:iron ion binding"/>
    <property type="evidence" value="ECO:0007669"/>
    <property type="project" value="UniProtKB-UniRule"/>
</dbReference>
<dbReference type="PANTHER" id="PTHR43076">
    <property type="entry name" value="FO SYNTHASE (COFH)"/>
    <property type="match status" value="1"/>
</dbReference>
<dbReference type="InterPro" id="IPR058240">
    <property type="entry name" value="rSAM_sf"/>
</dbReference>
<feature type="binding site" evidence="6 7">
    <location>
        <position position="74"/>
    </location>
    <ligand>
        <name>[4Fe-4S] cluster</name>
        <dbReference type="ChEBI" id="CHEBI:49883"/>
        <note>4Fe-4S-S-AdoMet</note>
    </ligand>
</feature>
<accession>A0A074MCX0</accession>
<feature type="binding site" evidence="6 7">
    <location>
        <position position="70"/>
    </location>
    <ligand>
        <name>[4Fe-4S] cluster</name>
        <dbReference type="ChEBI" id="CHEBI:49883"/>
        <note>4Fe-4S-S-AdoMet</note>
    </ligand>
</feature>
<comment type="caution">
    <text evidence="10">The sequence shown here is derived from an EMBL/GenBank/DDBJ whole genome shotgun (WGS) entry which is preliminary data.</text>
</comment>
<dbReference type="InterPro" id="IPR034405">
    <property type="entry name" value="F420"/>
</dbReference>
<dbReference type="SFLD" id="SFLDS00029">
    <property type="entry name" value="Radical_SAM"/>
    <property type="match status" value="2"/>
</dbReference>
<feature type="domain" description="Radical SAM core" evidence="9">
    <location>
        <begin position="56"/>
        <end position="292"/>
    </location>
</feature>
<dbReference type="PANTHER" id="PTHR43076:SF7">
    <property type="entry name" value="AMINODEOXYFUTALOSINE SYNTHASE"/>
    <property type="match status" value="1"/>
</dbReference>
<evidence type="ECO:0000313" key="10">
    <source>
        <dbReference type="EMBL" id="KEO83727.1"/>
    </source>
</evidence>
<dbReference type="GO" id="GO:0051539">
    <property type="term" value="F:4 iron, 4 sulfur cluster binding"/>
    <property type="evidence" value="ECO:0007669"/>
    <property type="project" value="UniProtKB-KW"/>
</dbReference>
<dbReference type="RefSeq" id="WP_052036143.1">
    <property type="nucleotide sequence ID" value="NZ_JMIR01000009.1"/>
</dbReference>
<dbReference type="GO" id="GO:0009234">
    <property type="term" value="P:menaquinone biosynthetic process"/>
    <property type="evidence" value="ECO:0007669"/>
    <property type="project" value="UniProtKB-UniRule"/>
</dbReference>
<evidence type="ECO:0000313" key="11">
    <source>
        <dbReference type="Proteomes" id="UP000027931"/>
    </source>
</evidence>
<dbReference type="OrthoDB" id="9802027at2"/>
<keyword evidence="4 6" id="KW-0408">Iron</keyword>
<comment type="catalytic activity">
    <reaction evidence="6">
        <text>3-[(1-carboxyvinyl)-oxy]benzoate + S-adenosyl-L-methionine + H2O = 6-amino-6-deoxyfutalosine + hydrogencarbonate + L-methionine + H(+)</text>
        <dbReference type="Rhea" id="RHEA:33075"/>
        <dbReference type="ChEBI" id="CHEBI:15377"/>
        <dbReference type="ChEBI" id="CHEBI:15378"/>
        <dbReference type="ChEBI" id="CHEBI:17544"/>
        <dbReference type="ChEBI" id="CHEBI:57844"/>
        <dbReference type="ChEBI" id="CHEBI:59789"/>
        <dbReference type="ChEBI" id="CHEBI:64286"/>
        <dbReference type="ChEBI" id="CHEBI:76981"/>
        <dbReference type="EC" id="2.5.1.120"/>
    </reaction>
</comment>
<gene>
    <name evidence="6" type="primary">mqnE</name>
    <name evidence="10" type="ORF">EL26_08740</name>
</gene>
<evidence type="ECO:0000259" key="9">
    <source>
        <dbReference type="PROSITE" id="PS51918"/>
    </source>
</evidence>
<dbReference type="NCBIfam" id="TIGR00423">
    <property type="entry name" value="CofH family radical SAM protein"/>
    <property type="match status" value="1"/>
</dbReference>
<keyword evidence="6" id="KW-0808">Transferase</keyword>
<dbReference type="SUPFAM" id="SSF102114">
    <property type="entry name" value="Radical SAM enzymes"/>
    <property type="match status" value="1"/>
</dbReference>
<keyword evidence="1 6" id="KW-0004">4Fe-4S</keyword>
<dbReference type="InterPro" id="IPR013785">
    <property type="entry name" value="Aldolase_TIM"/>
</dbReference>
<dbReference type="SFLD" id="SFLDG01389">
    <property type="entry name" value="menaquinone_synthsis_involved"/>
    <property type="match status" value="2"/>
</dbReference>
<organism evidence="10 11">
    <name type="scientific">Tumebacillus flagellatus</name>
    <dbReference type="NCBI Taxonomy" id="1157490"/>
    <lineage>
        <taxon>Bacteria</taxon>
        <taxon>Bacillati</taxon>
        <taxon>Bacillota</taxon>
        <taxon>Bacilli</taxon>
        <taxon>Bacillales</taxon>
        <taxon>Alicyclobacillaceae</taxon>
        <taxon>Tumebacillus</taxon>
    </lineage>
</organism>
<dbReference type="InterPro" id="IPR045567">
    <property type="entry name" value="CofH/MnqC-like_C"/>
</dbReference>
<dbReference type="InterPro" id="IPR020050">
    <property type="entry name" value="FO_synthase_su2"/>
</dbReference>
<dbReference type="EMBL" id="JMIR01000009">
    <property type="protein sequence ID" value="KEO83727.1"/>
    <property type="molecule type" value="Genomic_DNA"/>
</dbReference>
<dbReference type="PROSITE" id="PS51918">
    <property type="entry name" value="RADICAL_SAM"/>
    <property type="match status" value="1"/>
</dbReference>